<name>A0A2A8CWH6_9BACT</name>
<accession>A0A2A8CWH6</accession>
<organism evidence="1 2">
    <name type="scientific">Longibacter salinarum</name>
    <dbReference type="NCBI Taxonomy" id="1850348"/>
    <lineage>
        <taxon>Bacteria</taxon>
        <taxon>Pseudomonadati</taxon>
        <taxon>Rhodothermota</taxon>
        <taxon>Rhodothermia</taxon>
        <taxon>Rhodothermales</taxon>
        <taxon>Salisaetaceae</taxon>
        <taxon>Longibacter</taxon>
    </lineage>
</organism>
<reference evidence="1 2" key="1">
    <citation type="submission" date="2017-10" db="EMBL/GenBank/DDBJ databases">
        <title>Draft genome of Longibacter Salinarum.</title>
        <authorList>
            <person name="Goh K.M."/>
            <person name="Shamsir M.S."/>
            <person name="Lim S.W."/>
        </authorList>
    </citation>
    <scope>NUCLEOTIDE SEQUENCE [LARGE SCALE GENOMIC DNA]</scope>
    <source>
        <strain evidence="1 2">KCTC 52045</strain>
    </source>
</reference>
<keyword evidence="2" id="KW-1185">Reference proteome</keyword>
<proteinExistence type="predicted"/>
<dbReference type="EMBL" id="PDEQ01000006">
    <property type="protein sequence ID" value="PEN12961.1"/>
    <property type="molecule type" value="Genomic_DNA"/>
</dbReference>
<evidence type="ECO:0000313" key="2">
    <source>
        <dbReference type="Proteomes" id="UP000220102"/>
    </source>
</evidence>
<sequence>MIVLIAIWTATPEFVYSQDASFDTYPRDYVLLVQQIERVEEEQVGRYFRGASESIEREVYDIFIDRLKEHRPTRDSKVSAEGIRDMEILVGRLLARVEGRPEEDVVRTWISARMLDFVYLSPSPEAASTIADSTVLHFADMHVKSRGMDTYVLSRAFDSLDDPSHKDQIAALAVWAHARLTVAWSAAMEQAKRELRSRRNKTMEDVRAAAMKYQPFGRNPDGSVGQIDVRTAQEVLERYMGASR</sequence>
<dbReference type="AlphaFoldDB" id="A0A2A8CWH6"/>
<comment type="caution">
    <text evidence="1">The sequence shown here is derived from an EMBL/GenBank/DDBJ whole genome shotgun (WGS) entry which is preliminary data.</text>
</comment>
<protein>
    <submittedName>
        <fullName evidence="1">Uncharacterized protein</fullName>
    </submittedName>
</protein>
<dbReference type="Proteomes" id="UP000220102">
    <property type="component" value="Unassembled WGS sequence"/>
</dbReference>
<gene>
    <name evidence="1" type="ORF">CRI94_13280</name>
</gene>
<evidence type="ECO:0000313" key="1">
    <source>
        <dbReference type="EMBL" id="PEN12961.1"/>
    </source>
</evidence>